<protein>
    <recommendedName>
        <fullName evidence="4">Ketoreductase (KR) domain-containing protein</fullName>
    </recommendedName>
</protein>
<dbReference type="GO" id="GO:0016491">
    <property type="term" value="F:oxidoreductase activity"/>
    <property type="evidence" value="ECO:0007669"/>
    <property type="project" value="UniProtKB-KW"/>
</dbReference>
<evidence type="ECO:0008006" key="4">
    <source>
        <dbReference type="Google" id="ProtNLM"/>
    </source>
</evidence>
<dbReference type="GeneID" id="34605374"/>
<dbReference type="OrthoDB" id="2898509at2759"/>
<evidence type="ECO:0000313" key="2">
    <source>
        <dbReference type="EMBL" id="OAG35575.1"/>
    </source>
</evidence>
<dbReference type="SUPFAM" id="SSF51735">
    <property type="entry name" value="NAD(P)-binding Rossmann-fold domains"/>
    <property type="match status" value="1"/>
</dbReference>
<reference evidence="2 3" key="1">
    <citation type="submission" date="2016-03" db="EMBL/GenBank/DDBJ databases">
        <title>Draft genome sequence of the Fonsecaea monophora CBS 269.37.</title>
        <authorList>
            <person name="Bombassaro A."/>
            <person name="Vinicius W.A."/>
            <person name="De Hoog S."/>
            <person name="Sun J."/>
            <person name="Souza E.M."/>
            <person name="Raittz R.T."/>
            <person name="Costa F."/>
            <person name="Leao A.C."/>
            <person name="Tadra-Sfeir M.Z."/>
            <person name="Baura V."/>
            <person name="Balsanelli E."/>
            <person name="Pedrosa F.O."/>
            <person name="Moreno L.F."/>
            <person name="Steffens M.B."/>
            <person name="Xi L."/>
            <person name="Bocca A.L."/>
            <person name="Felipe M.S."/>
            <person name="Teixeira M."/>
            <person name="Telles Filho F.Q."/>
            <person name="Azevedo C.M."/>
            <person name="Gomes R."/>
            <person name="Vicente V.A."/>
        </authorList>
    </citation>
    <scope>NUCLEOTIDE SEQUENCE [LARGE SCALE GENOMIC DNA]</scope>
    <source>
        <strain evidence="2 3">CBS 269.37</strain>
    </source>
</reference>
<dbReference type="PANTHER" id="PTHR47534:SF3">
    <property type="entry name" value="ALCOHOL DEHYDROGENASE-LIKE C-TERMINAL DOMAIN-CONTAINING PROTEIN"/>
    <property type="match status" value="1"/>
</dbReference>
<dbReference type="InterPro" id="IPR036291">
    <property type="entry name" value="NAD(P)-bd_dom_sf"/>
</dbReference>
<organism evidence="2 3">
    <name type="scientific">Fonsecaea monophora</name>
    <dbReference type="NCBI Taxonomy" id="254056"/>
    <lineage>
        <taxon>Eukaryota</taxon>
        <taxon>Fungi</taxon>
        <taxon>Dikarya</taxon>
        <taxon>Ascomycota</taxon>
        <taxon>Pezizomycotina</taxon>
        <taxon>Eurotiomycetes</taxon>
        <taxon>Chaetothyriomycetidae</taxon>
        <taxon>Chaetothyriales</taxon>
        <taxon>Herpotrichiellaceae</taxon>
        <taxon>Fonsecaea</taxon>
    </lineage>
</organism>
<name>A0A177EU64_9EURO</name>
<sequence length="313" mass="32883">MVSTSDILLNNTSLLSPGSGPVCALVGCTEGIGLATLHAVLRHTSTPTIYLVGETARLDALKTSAQSLNASANIVPIVATPDEGSNLVSCVQDAAREMVALNPPRLDLLIMSSTSPSPSADISLTEEGIDRTICAEYCARMRILVTLLPLLRLAASPRVVSVLAGGREGWVDVDDLGTPRTTEPSPTAAAATMTTLFFEHLAAQAENDKIVFLHVNPGVVFGGIDTSVDEAEAEAGERVLFAATNGRFRRVRDPERAKGTLIQQGSDGVLGSGVYLVNGDSSVVEDGGSEELKRLRSDTGAGVVHKIWEYTMG</sequence>
<dbReference type="EMBL" id="LVKK01000114">
    <property type="protein sequence ID" value="OAG35575.1"/>
    <property type="molecule type" value="Genomic_DNA"/>
</dbReference>
<evidence type="ECO:0000256" key="1">
    <source>
        <dbReference type="ARBA" id="ARBA00023002"/>
    </source>
</evidence>
<dbReference type="InterPro" id="IPR052228">
    <property type="entry name" value="Sec_Metab_Biosynth_Oxidored"/>
</dbReference>
<keyword evidence="3" id="KW-1185">Reference proteome</keyword>
<dbReference type="Gene3D" id="3.40.50.720">
    <property type="entry name" value="NAD(P)-binding Rossmann-like Domain"/>
    <property type="match status" value="1"/>
</dbReference>
<proteinExistence type="predicted"/>
<keyword evidence="1" id="KW-0560">Oxidoreductase</keyword>
<dbReference type="RefSeq" id="XP_022507527.1">
    <property type="nucleotide sequence ID" value="XM_022660173.1"/>
</dbReference>
<dbReference type="Proteomes" id="UP000077002">
    <property type="component" value="Unassembled WGS sequence"/>
</dbReference>
<evidence type="ECO:0000313" key="3">
    <source>
        <dbReference type="Proteomes" id="UP000077002"/>
    </source>
</evidence>
<gene>
    <name evidence="2" type="ORF">AYO21_10251</name>
</gene>
<accession>A0A177EU64</accession>
<dbReference type="PANTHER" id="PTHR47534">
    <property type="entry name" value="YALI0E05731P"/>
    <property type="match status" value="1"/>
</dbReference>
<comment type="caution">
    <text evidence="2">The sequence shown here is derived from an EMBL/GenBank/DDBJ whole genome shotgun (WGS) entry which is preliminary data.</text>
</comment>
<dbReference type="AlphaFoldDB" id="A0A177EU64"/>